<dbReference type="GO" id="GO:0070492">
    <property type="term" value="F:oligosaccharide binding"/>
    <property type="evidence" value="ECO:0007669"/>
    <property type="project" value="TreeGrafter"/>
</dbReference>
<dbReference type="PANTHER" id="PTHR46066">
    <property type="entry name" value="CHITINASE DOMAIN-CONTAINING PROTEIN 1 FAMILY MEMBER"/>
    <property type="match status" value="1"/>
</dbReference>
<dbReference type="Pfam" id="PF00704">
    <property type="entry name" value="Glyco_hydro_18"/>
    <property type="match status" value="1"/>
</dbReference>
<keyword evidence="7" id="KW-1185">Reference proteome</keyword>
<dbReference type="SUPFAM" id="SSF51445">
    <property type="entry name" value="(Trans)glycosidases"/>
    <property type="match status" value="1"/>
</dbReference>
<dbReference type="InterPro" id="IPR001223">
    <property type="entry name" value="Glyco_hydro18_cat"/>
</dbReference>
<evidence type="ECO:0000313" key="6">
    <source>
        <dbReference type="EMBL" id="CAF4320288.1"/>
    </source>
</evidence>
<dbReference type="InterPro" id="IPR017853">
    <property type="entry name" value="GH"/>
</dbReference>
<evidence type="ECO:0000313" key="5">
    <source>
        <dbReference type="EMBL" id="CAF1445461.1"/>
    </source>
</evidence>
<dbReference type="Gene3D" id="3.20.20.80">
    <property type="entry name" value="Glycosidases"/>
    <property type="match status" value="2"/>
</dbReference>
<dbReference type="InterPro" id="IPR012340">
    <property type="entry name" value="NA-bd_OB-fold"/>
</dbReference>
<evidence type="ECO:0000259" key="4">
    <source>
        <dbReference type="SMART" id="SM00636"/>
    </source>
</evidence>
<dbReference type="GO" id="GO:0012505">
    <property type="term" value="C:endomembrane system"/>
    <property type="evidence" value="ECO:0007669"/>
    <property type="project" value="TreeGrafter"/>
</dbReference>
<dbReference type="PANTHER" id="PTHR46066:SF2">
    <property type="entry name" value="CHITINASE DOMAIN-CONTAINING PROTEIN 1"/>
    <property type="match status" value="1"/>
</dbReference>
<comment type="caution">
    <text evidence="5">The sequence shown here is derived from an EMBL/GenBank/DDBJ whole genome shotgun (WGS) entry which is preliminary data.</text>
</comment>
<evidence type="ECO:0000256" key="3">
    <source>
        <dbReference type="SAM" id="MobiDB-lite"/>
    </source>
</evidence>
<reference evidence="5" key="1">
    <citation type="submission" date="2021-02" db="EMBL/GenBank/DDBJ databases">
        <authorList>
            <person name="Nowell W R."/>
        </authorList>
    </citation>
    <scope>NUCLEOTIDE SEQUENCE</scope>
</reference>
<dbReference type="EMBL" id="CAJNOQ010019212">
    <property type="protein sequence ID" value="CAF1445461.1"/>
    <property type="molecule type" value="Genomic_DNA"/>
</dbReference>
<dbReference type="InterPro" id="IPR029070">
    <property type="entry name" value="Chitinase_insertion_sf"/>
</dbReference>
<name>A0A815P8F3_9BILA</name>
<feature type="compositionally biased region" description="Low complexity" evidence="3">
    <location>
        <begin position="13"/>
        <end position="40"/>
    </location>
</feature>
<dbReference type="GO" id="GO:0008061">
    <property type="term" value="F:chitin binding"/>
    <property type="evidence" value="ECO:0007669"/>
    <property type="project" value="InterPro"/>
</dbReference>
<dbReference type="InterPro" id="IPR011583">
    <property type="entry name" value="Chitinase_II/V-like_cat"/>
</dbReference>
<evidence type="ECO:0000256" key="1">
    <source>
        <dbReference type="ARBA" id="ARBA00009336"/>
    </source>
</evidence>
<dbReference type="Gene3D" id="2.40.50.140">
    <property type="entry name" value="Nucleic acid-binding proteins"/>
    <property type="match status" value="1"/>
</dbReference>
<dbReference type="Gene3D" id="3.10.50.10">
    <property type="match status" value="1"/>
</dbReference>
<proteinExistence type="inferred from homology"/>
<dbReference type="Proteomes" id="UP000681722">
    <property type="component" value="Unassembled WGS sequence"/>
</dbReference>
<sequence length="519" mass="59851">CTLGPGDRKLKKQSQSTTTVTDSSSQTSSKSRQQSVSSSKPVEKPTTDVIHRNLIQEQVDGQTIVNNHQYYCEKCLNETARQFSQPIVVYVTPWNPYGYDAAKLFISKFDYISPVWLSIKRNGVESYEISGTHDIDEKWMMTLRKLKPIIQIVPRIIFEKWPVEHIHALFQSEHEKQKLAGTLAEYTQQHQLDGYVLELLSQFHVFSSCTAIDEVFDKNDFEQLMDHIDGFSIMTYDFPNQKGPGPVAPLEWVPMTMEKFLLSDIESHTVPKLLLGLNFYGYKYDRVLPTSLKPKQQQQQQEQYKYQSLMGRDYIEFLKQHLNSIMIACDTRSHEHVTAIQVKQQQKKLSPNEQPPLPDTIIFYPSLKSIYDRLQLATKLNVGITIWEIGELKKAKKTINNDQYSWTIARFGKNYSFDYVWIQGLCVNINKNDDTLLIEDSTGLGKVHNCTRMPNVWTLIEEGHYIMVAGKLLSIGDSLASTSPVILDAYKIQCINDLPKTEIIWPYEVIDIHQQVYYA</sequence>
<comment type="similarity">
    <text evidence="1">Belongs to the glycosyl hydrolase 18 family.</text>
</comment>
<dbReference type="Proteomes" id="UP000663829">
    <property type="component" value="Unassembled WGS sequence"/>
</dbReference>
<evidence type="ECO:0000313" key="7">
    <source>
        <dbReference type="Proteomes" id="UP000663829"/>
    </source>
</evidence>
<evidence type="ECO:0000256" key="2">
    <source>
        <dbReference type="ARBA" id="ARBA00040976"/>
    </source>
</evidence>
<accession>A0A815P8F3</accession>
<feature type="region of interest" description="Disordered" evidence="3">
    <location>
        <begin position="1"/>
        <end position="47"/>
    </location>
</feature>
<dbReference type="Pfam" id="PF16100">
    <property type="entry name" value="RMI2"/>
    <property type="match status" value="1"/>
</dbReference>
<dbReference type="OrthoDB" id="10254444at2759"/>
<dbReference type="EMBL" id="CAJOBC010084657">
    <property type="protein sequence ID" value="CAF4320288.1"/>
    <property type="molecule type" value="Genomic_DNA"/>
</dbReference>
<dbReference type="SMART" id="SM00636">
    <property type="entry name" value="Glyco_18"/>
    <property type="match status" value="1"/>
</dbReference>
<feature type="domain" description="Chitinase II/V-like catalytic" evidence="4">
    <location>
        <begin position="85"/>
        <end position="392"/>
    </location>
</feature>
<feature type="non-terminal residue" evidence="5">
    <location>
        <position position="519"/>
    </location>
</feature>
<dbReference type="InterPro" id="IPR032245">
    <property type="entry name" value="RMI2"/>
</dbReference>
<dbReference type="GO" id="GO:0005975">
    <property type="term" value="P:carbohydrate metabolic process"/>
    <property type="evidence" value="ECO:0007669"/>
    <property type="project" value="InterPro"/>
</dbReference>
<dbReference type="AlphaFoldDB" id="A0A815P8F3"/>
<gene>
    <name evidence="5" type="ORF">GPM918_LOCUS34528</name>
    <name evidence="6" type="ORF">SRO942_LOCUS35229</name>
</gene>
<organism evidence="5 7">
    <name type="scientific">Didymodactylos carnosus</name>
    <dbReference type="NCBI Taxonomy" id="1234261"/>
    <lineage>
        <taxon>Eukaryota</taxon>
        <taxon>Metazoa</taxon>
        <taxon>Spiralia</taxon>
        <taxon>Gnathifera</taxon>
        <taxon>Rotifera</taxon>
        <taxon>Eurotatoria</taxon>
        <taxon>Bdelloidea</taxon>
        <taxon>Philodinida</taxon>
        <taxon>Philodinidae</taxon>
        <taxon>Didymodactylos</taxon>
    </lineage>
</organism>
<protein>
    <recommendedName>
        <fullName evidence="2">Chitinase domain-containing protein 1</fullName>
    </recommendedName>
</protein>